<sequence>MSEIFSDTDIELEDYTYYIVAYDYNFNKVNEMNWYLLGPDFNVAEKSSIMNLIKPDFINLTVEENSNDSSTDIELQKQKELPKKGIKLGLKENILKKEG</sequence>
<dbReference type="InterPro" id="IPR046028">
    <property type="entry name" value="DUF5986"/>
</dbReference>
<dbReference type="Pfam" id="PF19448">
    <property type="entry name" value="DUF5986"/>
    <property type="match status" value="1"/>
</dbReference>
<comment type="caution">
    <text evidence="1">The sequence shown here is derived from an EMBL/GenBank/DDBJ whole genome shotgun (WGS) entry which is preliminary data.</text>
</comment>
<dbReference type="Proteomes" id="UP000528432">
    <property type="component" value="Unassembled WGS sequence"/>
</dbReference>
<evidence type="ECO:0000313" key="1">
    <source>
        <dbReference type="EMBL" id="NOH15273.1"/>
    </source>
</evidence>
<protein>
    <submittedName>
        <fullName evidence="1">Uncharacterized protein</fullName>
    </submittedName>
</protein>
<dbReference type="EMBL" id="JABFIF010000002">
    <property type="protein sequence ID" value="NOH15273.1"/>
    <property type="molecule type" value="Genomic_DNA"/>
</dbReference>
<evidence type="ECO:0000313" key="2">
    <source>
        <dbReference type="Proteomes" id="UP000528432"/>
    </source>
</evidence>
<organism evidence="1 2">
    <name type="scientific">Clostridium cochlearium</name>
    <dbReference type="NCBI Taxonomy" id="1494"/>
    <lineage>
        <taxon>Bacteria</taxon>
        <taxon>Bacillati</taxon>
        <taxon>Bacillota</taxon>
        <taxon>Clostridia</taxon>
        <taxon>Eubacteriales</taxon>
        <taxon>Clostridiaceae</taxon>
        <taxon>Clostridium</taxon>
    </lineage>
</organism>
<proteinExistence type="predicted"/>
<reference evidence="1 2" key="1">
    <citation type="submission" date="2020-05" db="EMBL/GenBank/DDBJ databases">
        <title>Draft genome sequence of Clostridium cochlearium strain AGROS13 isolated from a sheep dairy farm in New Zealand.</title>
        <authorList>
            <person name="Gupta T.B."/>
            <person name="Jauregui R."/>
            <person name="Risson A.N."/>
            <person name="Brightwell G."/>
            <person name="Maclean P."/>
        </authorList>
    </citation>
    <scope>NUCLEOTIDE SEQUENCE [LARGE SCALE GENOMIC DNA]</scope>
    <source>
        <strain evidence="1 2">AGROS13</strain>
    </source>
</reference>
<name>A0A7Y3V5W9_CLOCO</name>
<dbReference type="AlphaFoldDB" id="A0A7Y3V5W9"/>
<gene>
    <name evidence="1" type="ORF">HMJ28_02500</name>
</gene>
<accession>A0A7Y3V5W9</accession>